<dbReference type="Proteomes" id="UP000255467">
    <property type="component" value="Unassembled WGS sequence"/>
</dbReference>
<sequence length="478" mass="48259">MSSKPTSDDAAERDTGAPHASDPDATLVGGTGNEVSHEPGTALPDPTAEHRPEAPGGDHATEILGTGETAHNARPAHAPDAPGADDTTRAFGDRESVSDSAPTEVLGANPTAGNNDTTTAFPGRVSVSDSAPTEVLGNSPDAAYPQHAEMRGAQENPADHRTEVLGPTGGPNPSGHQDTAALGAAGDPYPSDRQDTTALGPYGTETFDAAALAAGAAPGGEQQPPTTPPPPVGPNAAGSGGGSSWMRGRTLLVVALVVSLLAIAALAGGEAYARRTVENCITSQFEQEMGSRIDVSFGAKPMLITMFDGKVSSVTVNSDDTKFGPAVGMVVHAKFNDIEVVDNGRGGGTIGSSSADVTWSNDGIAKTLGGLVSGVQSNPTKDTLTFAVLGGLAGLEVKPQVVGGKVEVTTEAASLLGFGLPTDLVEGIVDLMAESLQSYPMGLRPTEVQVTDSGLRVLLAGGKTELPAAQGDSSDFRC</sequence>
<dbReference type="STRING" id="1406858.GCA_000710895_05621"/>
<name>A0A378YBH9_9NOCA</name>
<feature type="region of interest" description="Disordered" evidence="1">
    <location>
        <begin position="1"/>
        <end position="202"/>
    </location>
</feature>
<organism evidence="3 4">
    <name type="scientific">Nocardia otitidiscaviarum</name>
    <dbReference type="NCBI Taxonomy" id="1823"/>
    <lineage>
        <taxon>Bacteria</taxon>
        <taxon>Bacillati</taxon>
        <taxon>Actinomycetota</taxon>
        <taxon>Actinomycetes</taxon>
        <taxon>Mycobacteriales</taxon>
        <taxon>Nocardiaceae</taxon>
        <taxon>Nocardia</taxon>
    </lineage>
</organism>
<dbReference type="InterPro" id="IPR021373">
    <property type="entry name" value="DUF2993"/>
</dbReference>
<dbReference type="EMBL" id="UGRY01000002">
    <property type="protein sequence ID" value="SUA73737.1"/>
    <property type="molecule type" value="Genomic_DNA"/>
</dbReference>
<dbReference type="Pfam" id="PF11209">
    <property type="entry name" value="LmeA"/>
    <property type="match status" value="1"/>
</dbReference>
<evidence type="ECO:0000313" key="3">
    <source>
        <dbReference type="EMBL" id="SUA73737.1"/>
    </source>
</evidence>
<evidence type="ECO:0008006" key="5">
    <source>
        <dbReference type="Google" id="ProtNLM"/>
    </source>
</evidence>
<feature type="region of interest" description="Disordered" evidence="1">
    <location>
        <begin position="215"/>
        <end position="242"/>
    </location>
</feature>
<dbReference type="RefSeq" id="WP_306306432.1">
    <property type="nucleotide sequence ID" value="NZ_UGRY01000002.1"/>
</dbReference>
<feature type="compositionally biased region" description="Low complexity" evidence="1">
    <location>
        <begin position="215"/>
        <end position="224"/>
    </location>
</feature>
<protein>
    <recommendedName>
        <fullName evidence="5">DUF2993 domain-containing protein</fullName>
    </recommendedName>
</protein>
<feature type="compositionally biased region" description="Low complexity" evidence="1">
    <location>
        <begin position="73"/>
        <end position="85"/>
    </location>
</feature>
<proteinExistence type="predicted"/>
<evidence type="ECO:0000256" key="1">
    <source>
        <dbReference type="SAM" id="MobiDB-lite"/>
    </source>
</evidence>
<feature type="compositionally biased region" description="Basic and acidic residues" evidence="1">
    <location>
        <begin position="148"/>
        <end position="163"/>
    </location>
</feature>
<keyword evidence="2" id="KW-0812">Transmembrane</keyword>
<gene>
    <name evidence="3" type="ORF">NCTC1934_01184</name>
</gene>
<evidence type="ECO:0000313" key="4">
    <source>
        <dbReference type="Proteomes" id="UP000255467"/>
    </source>
</evidence>
<dbReference type="AlphaFoldDB" id="A0A378YBH9"/>
<feature type="compositionally biased region" description="Polar residues" evidence="1">
    <location>
        <begin position="111"/>
        <end position="120"/>
    </location>
</feature>
<accession>A0A378YBH9</accession>
<keyword evidence="2" id="KW-1133">Transmembrane helix</keyword>
<feature type="transmembrane region" description="Helical" evidence="2">
    <location>
        <begin position="251"/>
        <end position="273"/>
    </location>
</feature>
<reference evidence="3 4" key="1">
    <citation type="submission" date="2018-06" db="EMBL/GenBank/DDBJ databases">
        <authorList>
            <consortium name="Pathogen Informatics"/>
            <person name="Doyle S."/>
        </authorList>
    </citation>
    <scope>NUCLEOTIDE SEQUENCE [LARGE SCALE GENOMIC DNA]</scope>
    <source>
        <strain evidence="3 4">NCTC1934</strain>
    </source>
</reference>
<keyword evidence="2" id="KW-0472">Membrane</keyword>
<evidence type="ECO:0000256" key="2">
    <source>
        <dbReference type="SAM" id="Phobius"/>
    </source>
</evidence>
<feature type="compositionally biased region" description="Basic and acidic residues" evidence="1">
    <location>
        <begin position="1"/>
        <end position="16"/>
    </location>
</feature>
<feature type="compositionally biased region" description="Basic and acidic residues" evidence="1">
    <location>
        <begin position="86"/>
        <end position="97"/>
    </location>
</feature>
<keyword evidence="4" id="KW-1185">Reference proteome</keyword>